<name>A0A545VCG9_9HYPO</name>
<gene>
    <name evidence="1" type="ORF">IF1G_01647</name>
</gene>
<dbReference type="Proteomes" id="UP000315783">
    <property type="component" value="Unassembled WGS sequence"/>
</dbReference>
<evidence type="ECO:0000313" key="1">
    <source>
        <dbReference type="EMBL" id="TQV99432.1"/>
    </source>
</evidence>
<keyword evidence="2" id="KW-1185">Reference proteome</keyword>
<proteinExistence type="predicted"/>
<evidence type="ECO:0000313" key="2">
    <source>
        <dbReference type="Proteomes" id="UP000315783"/>
    </source>
</evidence>
<accession>A0A545VCG9</accession>
<organism evidence="1 2">
    <name type="scientific">Cordyceps javanica</name>
    <dbReference type="NCBI Taxonomy" id="43265"/>
    <lineage>
        <taxon>Eukaryota</taxon>
        <taxon>Fungi</taxon>
        <taxon>Dikarya</taxon>
        <taxon>Ascomycota</taxon>
        <taxon>Pezizomycotina</taxon>
        <taxon>Sordariomycetes</taxon>
        <taxon>Hypocreomycetidae</taxon>
        <taxon>Hypocreales</taxon>
        <taxon>Cordycipitaceae</taxon>
        <taxon>Cordyceps</taxon>
    </lineage>
</organism>
<dbReference type="AlphaFoldDB" id="A0A545VCG9"/>
<dbReference type="EMBL" id="SPUK01000002">
    <property type="protein sequence ID" value="TQV99432.1"/>
    <property type="molecule type" value="Genomic_DNA"/>
</dbReference>
<reference evidence="1 2" key="1">
    <citation type="journal article" date="2019" name="Appl. Microbiol. Biotechnol.">
        <title>Genome sequence of Isaria javanica and comparative genome analysis insights into family S53 peptidase evolution in fungal entomopathogens.</title>
        <authorList>
            <person name="Lin R."/>
            <person name="Zhang X."/>
            <person name="Xin B."/>
            <person name="Zou M."/>
            <person name="Gao Y."/>
            <person name="Qin F."/>
            <person name="Hu Q."/>
            <person name="Xie B."/>
            <person name="Cheng X."/>
        </authorList>
    </citation>
    <scope>NUCLEOTIDE SEQUENCE [LARGE SCALE GENOMIC DNA]</scope>
    <source>
        <strain evidence="1 2">IJ1G</strain>
    </source>
</reference>
<protein>
    <submittedName>
        <fullName evidence="1">Uncharacterized protein</fullName>
    </submittedName>
</protein>
<sequence>MSVKQPDNFVPVAPPPPPHFSLLVRQPIHLVRAWGPRPEISCRRCLTVRAEDARHRAPDLPRLLVGSCGDDGQGCRMTRIHQTQRPASFLGGSRSIRRILTGQRPTTQQLLSCVPVAAGRRKCRCASRGQLSLCRCLAYLGSISRN</sequence>
<comment type="caution">
    <text evidence="1">The sequence shown here is derived from an EMBL/GenBank/DDBJ whole genome shotgun (WGS) entry which is preliminary data.</text>
</comment>